<dbReference type="InterPro" id="IPR002068">
    <property type="entry name" value="A-crystallin/Hsp20_dom"/>
</dbReference>
<evidence type="ECO:0000256" key="2">
    <source>
        <dbReference type="RuleBase" id="RU003616"/>
    </source>
</evidence>
<dbReference type="Proteomes" id="UP000620550">
    <property type="component" value="Unassembled WGS sequence"/>
</dbReference>
<organism evidence="4 5">
    <name type="scientific">Sphingobacterium griseoflavum</name>
    <dbReference type="NCBI Taxonomy" id="1474952"/>
    <lineage>
        <taxon>Bacteria</taxon>
        <taxon>Pseudomonadati</taxon>
        <taxon>Bacteroidota</taxon>
        <taxon>Sphingobacteriia</taxon>
        <taxon>Sphingobacteriales</taxon>
        <taxon>Sphingobacteriaceae</taxon>
        <taxon>Sphingobacterium</taxon>
    </lineage>
</organism>
<dbReference type="SUPFAM" id="SSF49764">
    <property type="entry name" value="HSP20-like chaperones"/>
    <property type="match status" value="1"/>
</dbReference>
<evidence type="ECO:0000313" key="5">
    <source>
        <dbReference type="Proteomes" id="UP000620550"/>
    </source>
</evidence>
<comment type="caution">
    <text evidence="4">The sequence shown here is derived from an EMBL/GenBank/DDBJ whole genome shotgun (WGS) entry which is preliminary data.</text>
</comment>
<feature type="domain" description="SHSP" evidence="3">
    <location>
        <begin position="41"/>
        <end position="151"/>
    </location>
</feature>
<dbReference type="InterPro" id="IPR008978">
    <property type="entry name" value="HSP20-like_chaperone"/>
</dbReference>
<protein>
    <recommendedName>
        <fullName evidence="3">SHSP domain-containing protein</fullName>
    </recommendedName>
</protein>
<evidence type="ECO:0000313" key="4">
    <source>
        <dbReference type="EMBL" id="GHE33013.1"/>
    </source>
</evidence>
<evidence type="ECO:0000259" key="3">
    <source>
        <dbReference type="PROSITE" id="PS01031"/>
    </source>
</evidence>
<dbReference type="Pfam" id="PF00011">
    <property type="entry name" value="HSP20"/>
    <property type="match status" value="1"/>
</dbReference>
<dbReference type="EMBL" id="BNAF01000005">
    <property type="protein sequence ID" value="GHE33013.1"/>
    <property type="molecule type" value="Genomic_DNA"/>
</dbReference>
<dbReference type="PROSITE" id="PS01031">
    <property type="entry name" value="SHSP"/>
    <property type="match status" value="1"/>
</dbReference>
<name>A0ABQ3HYU3_9SPHI</name>
<evidence type="ECO:0000256" key="1">
    <source>
        <dbReference type="PROSITE-ProRule" id="PRU00285"/>
    </source>
</evidence>
<keyword evidence="5" id="KW-1185">Reference proteome</keyword>
<reference evidence="5" key="1">
    <citation type="journal article" date="2019" name="Int. J. Syst. Evol. Microbiol.">
        <title>The Global Catalogue of Microorganisms (GCM) 10K type strain sequencing project: providing services to taxonomists for standard genome sequencing and annotation.</title>
        <authorList>
            <consortium name="The Broad Institute Genomics Platform"/>
            <consortium name="The Broad Institute Genome Sequencing Center for Infectious Disease"/>
            <person name="Wu L."/>
            <person name="Ma J."/>
        </authorList>
    </citation>
    <scope>NUCLEOTIDE SEQUENCE [LARGE SCALE GENOMIC DNA]</scope>
    <source>
        <strain evidence="5">CGMCC 1.12966</strain>
    </source>
</reference>
<gene>
    <name evidence="4" type="ORF">GCM10017764_15060</name>
</gene>
<comment type="similarity">
    <text evidence="1 2">Belongs to the small heat shock protein (HSP20) family.</text>
</comment>
<sequence>MFKRNQQSDNNYQQAAFCGAAFRNKLEKFQQHFFDGALNEGHGAGSQVPANIVEHPAYFEIQLFAAGRKKELFKVVVENNLLQVSYEEPVTEQTSEFRHQEYVAGSFNRAFKLDEQVLSDNVQASFEDGVLTIILAKNPEATKPVQEVHIS</sequence>
<dbReference type="PANTHER" id="PTHR11527">
    <property type="entry name" value="HEAT-SHOCK PROTEIN 20 FAMILY MEMBER"/>
    <property type="match status" value="1"/>
</dbReference>
<accession>A0ABQ3HYU3</accession>
<proteinExistence type="inferred from homology"/>
<dbReference type="InterPro" id="IPR031107">
    <property type="entry name" value="Small_HSP"/>
</dbReference>
<dbReference type="RefSeq" id="WP_189626037.1">
    <property type="nucleotide sequence ID" value="NZ_BNAF01000005.1"/>
</dbReference>
<dbReference type="CDD" id="cd06464">
    <property type="entry name" value="ACD_sHsps-like"/>
    <property type="match status" value="1"/>
</dbReference>
<dbReference type="Gene3D" id="2.60.40.790">
    <property type="match status" value="1"/>
</dbReference>